<keyword evidence="4 7" id="KW-0812">Transmembrane</keyword>
<evidence type="ECO:0000256" key="8">
    <source>
        <dbReference type="SAM" id="Phobius"/>
    </source>
</evidence>
<keyword evidence="7" id="KW-0813">Transport</keyword>
<sequence>MVRLSNEDLGEDSQLNLAPMIDVVFLLLIFFMVATTFATLEEQIDLDLPVAESGKAPLEIPDELIVDVDRDGNLFLEGAAVDEDALANLFERTARRDPDTPVTVRGDQASNLGRIVSVLDLCRVAGLSNAGLRTREG</sequence>
<name>A0A518D3B2_9BACT</name>
<dbReference type="AlphaFoldDB" id="A0A518D3B2"/>
<protein>
    <submittedName>
        <fullName evidence="9">Biopolymer transport protein ExbD</fullName>
    </submittedName>
</protein>
<dbReference type="PANTHER" id="PTHR30558:SF3">
    <property type="entry name" value="BIOPOLYMER TRANSPORT PROTEIN EXBD-RELATED"/>
    <property type="match status" value="1"/>
</dbReference>
<dbReference type="PANTHER" id="PTHR30558">
    <property type="entry name" value="EXBD MEMBRANE COMPONENT OF PMF-DRIVEN MACROMOLECULE IMPORT SYSTEM"/>
    <property type="match status" value="1"/>
</dbReference>
<dbReference type="GO" id="GO:0015031">
    <property type="term" value="P:protein transport"/>
    <property type="evidence" value="ECO:0007669"/>
    <property type="project" value="UniProtKB-KW"/>
</dbReference>
<dbReference type="Proteomes" id="UP000319342">
    <property type="component" value="Chromosome"/>
</dbReference>
<evidence type="ECO:0000256" key="3">
    <source>
        <dbReference type="ARBA" id="ARBA00022475"/>
    </source>
</evidence>
<accession>A0A518D3B2</accession>
<organism evidence="9 10">
    <name type="scientific">Rohdeia mirabilis</name>
    <dbReference type="NCBI Taxonomy" id="2528008"/>
    <lineage>
        <taxon>Bacteria</taxon>
        <taxon>Pseudomonadati</taxon>
        <taxon>Planctomycetota</taxon>
        <taxon>Planctomycetia</taxon>
        <taxon>Planctomycetia incertae sedis</taxon>
        <taxon>Rohdeia</taxon>
    </lineage>
</organism>
<evidence type="ECO:0000256" key="2">
    <source>
        <dbReference type="ARBA" id="ARBA00005811"/>
    </source>
</evidence>
<dbReference type="EMBL" id="CP036290">
    <property type="protein sequence ID" value="QDU85957.1"/>
    <property type="molecule type" value="Genomic_DNA"/>
</dbReference>
<comment type="similarity">
    <text evidence="2 7">Belongs to the ExbD/TolR family.</text>
</comment>
<keyword evidence="3" id="KW-1003">Cell membrane</keyword>
<keyword evidence="5 8" id="KW-1133">Transmembrane helix</keyword>
<keyword evidence="10" id="KW-1185">Reference proteome</keyword>
<evidence type="ECO:0000256" key="4">
    <source>
        <dbReference type="ARBA" id="ARBA00022692"/>
    </source>
</evidence>
<evidence type="ECO:0000313" key="10">
    <source>
        <dbReference type="Proteomes" id="UP000319342"/>
    </source>
</evidence>
<keyword evidence="7" id="KW-0653">Protein transport</keyword>
<dbReference type="Gene3D" id="3.30.420.270">
    <property type="match status" value="1"/>
</dbReference>
<gene>
    <name evidence="9" type="primary">exbD</name>
    <name evidence="9" type="ORF">Pla163_31040</name>
</gene>
<proteinExistence type="inferred from homology"/>
<keyword evidence="6 8" id="KW-0472">Membrane</keyword>
<dbReference type="InterPro" id="IPR003400">
    <property type="entry name" value="ExbD"/>
</dbReference>
<comment type="subcellular location">
    <subcellularLocation>
        <location evidence="1">Cell membrane</location>
        <topology evidence="1">Single-pass membrane protein</topology>
    </subcellularLocation>
    <subcellularLocation>
        <location evidence="7">Cell membrane</location>
        <topology evidence="7">Single-pass type II membrane protein</topology>
    </subcellularLocation>
</comment>
<dbReference type="OrthoDB" id="287326at2"/>
<evidence type="ECO:0000256" key="6">
    <source>
        <dbReference type="ARBA" id="ARBA00023136"/>
    </source>
</evidence>
<evidence type="ECO:0000256" key="5">
    <source>
        <dbReference type="ARBA" id="ARBA00022989"/>
    </source>
</evidence>
<dbReference type="GO" id="GO:0005886">
    <property type="term" value="C:plasma membrane"/>
    <property type="evidence" value="ECO:0007669"/>
    <property type="project" value="UniProtKB-SubCell"/>
</dbReference>
<evidence type="ECO:0000256" key="1">
    <source>
        <dbReference type="ARBA" id="ARBA00004162"/>
    </source>
</evidence>
<reference evidence="9 10" key="1">
    <citation type="submission" date="2019-02" db="EMBL/GenBank/DDBJ databases">
        <title>Deep-cultivation of Planctomycetes and their phenomic and genomic characterization uncovers novel biology.</title>
        <authorList>
            <person name="Wiegand S."/>
            <person name="Jogler M."/>
            <person name="Boedeker C."/>
            <person name="Pinto D."/>
            <person name="Vollmers J."/>
            <person name="Rivas-Marin E."/>
            <person name="Kohn T."/>
            <person name="Peeters S.H."/>
            <person name="Heuer A."/>
            <person name="Rast P."/>
            <person name="Oberbeckmann S."/>
            <person name="Bunk B."/>
            <person name="Jeske O."/>
            <person name="Meyerdierks A."/>
            <person name="Storesund J.E."/>
            <person name="Kallscheuer N."/>
            <person name="Luecker S."/>
            <person name="Lage O.M."/>
            <person name="Pohl T."/>
            <person name="Merkel B.J."/>
            <person name="Hornburger P."/>
            <person name="Mueller R.-W."/>
            <person name="Bruemmer F."/>
            <person name="Labrenz M."/>
            <person name="Spormann A.M."/>
            <person name="Op den Camp H."/>
            <person name="Overmann J."/>
            <person name="Amann R."/>
            <person name="Jetten M.S.M."/>
            <person name="Mascher T."/>
            <person name="Medema M.H."/>
            <person name="Devos D.P."/>
            <person name="Kaster A.-K."/>
            <person name="Ovreas L."/>
            <person name="Rohde M."/>
            <person name="Galperin M.Y."/>
            <person name="Jogler C."/>
        </authorList>
    </citation>
    <scope>NUCLEOTIDE SEQUENCE [LARGE SCALE GENOMIC DNA]</scope>
    <source>
        <strain evidence="9 10">Pla163</strain>
    </source>
</reference>
<feature type="transmembrane region" description="Helical" evidence="8">
    <location>
        <begin position="20"/>
        <end position="40"/>
    </location>
</feature>
<dbReference type="GO" id="GO:0022857">
    <property type="term" value="F:transmembrane transporter activity"/>
    <property type="evidence" value="ECO:0007669"/>
    <property type="project" value="InterPro"/>
</dbReference>
<evidence type="ECO:0000313" key="9">
    <source>
        <dbReference type="EMBL" id="QDU85957.1"/>
    </source>
</evidence>
<dbReference type="Pfam" id="PF02472">
    <property type="entry name" value="ExbD"/>
    <property type="match status" value="1"/>
</dbReference>
<evidence type="ECO:0000256" key="7">
    <source>
        <dbReference type="RuleBase" id="RU003879"/>
    </source>
</evidence>